<keyword evidence="2" id="KW-0812">Transmembrane</keyword>
<keyword evidence="4" id="KW-1185">Reference proteome</keyword>
<keyword evidence="2" id="KW-0472">Membrane</keyword>
<evidence type="ECO:0000256" key="1">
    <source>
        <dbReference type="SAM" id="MobiDB-lite"/>
    </source>
</evidence>
<feature type="region of interest" description="Disordered" evidence="1">
    <location>
        <begin position="1"/>
        <end position="20"/>
    </location>
</feature>
<evidence type="ECO:0000313" key="4">
    <source>
        <dbReference type="Proteomes" id="UP001151002"/>
    </source>
</evidence>
<dbReference type="Proteomes" id="UP001151002">
    <property type="component" value="Unassembled WGS sequence"/>
</dbReference>
<evidence type="ECO:0000313" key="3">
    <source>
        <dbReference type="EMBL" id="MCY1138931.1"/>
    </source>
</evidence>
<feature type="transmembrane region" description="Helical" evidence="2">
    <location>
        <begin position="208"/>
        <end position="229"/>
    </location>
</feature>
<sequence>MTAHTHSPTAATPPTRHPARITTVPADAVTAPANHHHNHVATAPAIQAAAAPTDHHHDRVAAIPAHGVGGVGSAKSSNRAITVSTGHAAVPADRATLISPRHAAIPVDHAATGPPGRAADLAERAATNPPGRNIVRADHAATVVTDIPAVVPRGRAGACAAVGAAVSGDWPTNASTGRRLVEATVPDDRAAAAGPLARAATGLAGRRLFRAASVLAAVVVAALVAPASAGAAAVDRTPPVAPVIVYASGLKWLGGCLPLTIGIQRTTDNVTPQLSLVYEVFADGVRLGSLRDNGANAAVWGTLHFRRPGPQTVTARAVDAAGNRSTSSNADVVTAYGC</sequence>
<proteinExistence type="predicted"/>
<protein>
    <submittedName>
        <fullName evidence="3">Uncharacterized protein</fullName>
    </submittedName>
</protein>
<comment type="caution">
    <text evidence="3">The sequence shown here is derived from an EMBL/GenBank/DDBJ whole genome shotgun (WGS) entry which is preliminary data.</text>
</comment>
<organism evidence="3 4">
    <name type="scientific">Paractinoplanes pyxinae</name>
    <dbReference type="NCBI Taxonomy" id="2997416"/>
    <lineage>
        <taxon>Bacteria</taxon>
        <taxon>Bacillati</taxon>
        <taxon>Actinomycetota</taxon>
        <taxon>Actinomycetes</taxon>
        <taxon>Micromonosporales</taxon>
        <taxon>Micromonosporaceae</taxon>
        <taxon>Paractinoplanes</taxon>
    </lineage>
</organism>
<gene>
    <name evidence="3" type="ORF">OWR29_13060</name>
</gene>
<dbReference type="RefSeq" id="WP_267562979.1">
    <property type="nucleotide sequence ID" value="NZ_JAPNTZ010000004.1"/>
</dbReference>
<reference evidence="3" key="1">
    <citation type="submission" date="2022-11" db="EMBL/GenBank/DDBJ databases">
        <authorList>
            <person name="Somphong A."/>
            <person name="Phongsopitanun W."/>
        </authorList>
    </citation>
    <scope>NUCLEOTIDE SEQUENCE</scope>
    <source>
        <strain evidence="3">Pm04-4</strain>
    </source>
</reference>
<evidence type="ECO:0000256" key="2">
    <source>
        <dbReference type="SAM" id="Phobius"/>
    </source>
</evidence>
<dbReference type="EMBL" id="JAPNTZ010000004">
    <property type="protein sequence ID" value="MCY1138931.1"/>
    <property type="molecule type" value="Genomic_DNA"/>
</dbReference>
<keyword evidence="2" id="KW-1133">Transmembrane helix</keyword>
<name>A0ABT4AXI0_9ACTN</name>
<accession>A0ABT4AXI0</accession>